<evidence type="ECO:0000256" key="4">
    <source>
        <dbReference type="ARBA" id="ARBA00023002"/>
    </source>
</evidence>
<evidence type="ECO:0000256" key="2">
    <source>
        <dbReference type="ARBA" id="ARBA00022692"/>
    </source>
</evidence>
<evidence type="ECO:0000256" key="5">
    <source>
        <dbReference type="ARBA" id="ARBA00023098"/>
    </source>
</evidence>
<keyword evidence="5" id="KW-0443">Lipid metabolism</keyword>
<feature type="transmembrane region" description="Helical" evidence="7">
    <location>
        <begin position="299"/>
        <end position="316"/>
    </location>
</feature>
<reference evidence="9 10" key="1">
    <citation type="submission" date="2020-08" db="EMBL/GenBank/DDBJ databases">
        <title>Genomic Encyclopedia of Type Strains, Phase IV (KMG-IV): sequencing the most valuable type-strain genomes for metagenomic binning, comparative biology and taxonomic classification.</title>
        <authorList>
            <person name="Goeker M."/>
        </authorList>
    </citation>
    <scope>NUCLEOTIDE SEQUENCE [LARGE SCALE GENOMIC DNA]</scope>
    <source>
        <strain evidence="9 10">DSM 26723</strain>
    </source>
</reference>
<feature type="transmembrane region" description="Helical" evidence="7">
    <location>
        <begin position="50"/>
        <end position="68"/>
    </location>
</feature>
<dbReference type="GO" id="GO:0012505">
    <property type="term" value="C:endomembrane system"/>
    <property type="evidence" value="ECO:0007669"/>
    <property type="project" value="UniProtKB-SubCell"/>
</dbReference>
<protein>
    <submittedName>
        <fullName evidence="9">Sterol desaturase/sphingolipid hydroxylase (Fatty acid hydroxylase superfamily)</fullName>
    </submittedName>
</protein>
<evidence type="ECO:0000256" key="6">
    <source>
        <dbReference type="ARBA" id="ARBA00023136"/>
    </source>
</evidence>
<dbReference type="InterPro" id="IPR051689">
    <property type="entry name" value="Sterol_desaturase/TMEM195"/>
</dbReference>
<evidence type="ECO:0000256" key="3">
    <source>
        <dbReference type="ARBA" id="ARBA00022989"/>
    </source>
</evidence>
<feature type="transmembrane region" description="Helical" evidence="7">
    <location>
        <begin position="322"/>
        <end position="344"/>
    </location>
</feature>
<evidence type="ECO:0000259" key="8">
    <source>
        <dbReference type="Pfam" id="PF04116"/>
    </source>
</evidence>
<keyword evidence="3 7" id="KW-1133">Transmembrane helix</keyword>
<evidence type="ECO:0000256" key="7">
    <source>
        <dbReference type="SAM" id="Phobius"/>
    </source>
</evidence>
<evidence type="ECO:0000256" key="1">
    <source>
        <dbReference type="ARBA" id="ARBA00004127"/>
    </source>
</evidence>
<proteinExistence type="predicted"/>
<feature type="transmembrane region" description="Helical" evidence="7">
    <location>
        <begin position="133"/>
        <end position="159"/>
    </location>
</feature>
<comment type="subcellular location">
    <subcellularLocation>
        <location evidence="1">Endomembrane system</location>
        <topology evidence="1">Multi-pass membrane protein</topology>
    </subcellularLocation>
</comment>
<keyword evidence="4" id="KW-0560">Oxidoreductase</keyword>
<dbReference type="Pfam" id="PF04116">
    <property type="entry name" value="FA_hydroxylase"/>
    <property type="match status" value="1"/>
</dbReference>
<gene>
    <name evidence="9" type="ORF">HNQ60_000996</name>
</gene>
<comment type="caution">
    <text evidence="9">The sequence shown here is derived from an EMBL/GenBank/DDBJ whole genome shotgun (WGS) entry which is preliminary data.</text>
</comment>
<dbReference type="InterPro" id="IPR006694">
    <property type="entry name" value="Fatty_acid_hydroxylase"/>
</dbReference>
<dbReference type="Proteomes" id="UP000588068">
    <property type="component" value="Unassembled WGS sequence"/>
</dbReference>
<dbReference type="GO" id="GO:0050479">
    <property type="term" value="F:glyceryl-ether monooxygenase activity"/>
    <property type="evidence" value="ECO:0007669"/>
    <property type="project" value="TreeGrafter"/>
</dbReference>
<keyword evidence="6 7" id="KW-0472">Membrane</keyword>
<dbReference type="GO" id="GO:0016020">
    <property type="term" value="C:membrane"/>
    <property type="evidence" value="ECO:0007669"/>
    <property type="project" value="GOC"/>
</dbReference>
<accession>A0A841HIM5</accession>
<keyword evidence="2 7" id="KW-0812">Transmembrane</keyword>
<dbReference type="GO" id="GO:0005506">
    <property type="term" value="F:iron ion binding"/>
    <property type="evidence" value="ECO:0007669"/>
    <property type="project" value="InterPro"/>
</dbReference>
<feature type="transmembrane region" description="Helical" evidence="7">
    <location>
        <begin position="356"/>
        <end position="373"/>
    </location>
</feature>
<name>A0A841HIM5_9GAMM</name>
<dbReference type="GO" id="GO:0008610">
    <property type="term" value="P:lipid biosynthetic process"/>
    <property type="evidence" value="ECO:0007669"/>
    <property type="project" value="InterPro"/>
</dbReference>
<dbReference type="PANTHER" id="PTHR21624:SF1">
    <property type="entry name" value="ALKYLGLYCEROL MONOOXYGENASE"/>
    <property type="match status" value="1"/>
</dbReference>
<feature type="domain" description="Fatty acid hydroxylase" evidence="8">
    <location>
        <begin position="80"/>
        <end position="212"/>
    </location>
</feature>
<dbReference type="GO" id="GO:0006643">
    <property type="term" value="P:membrane lipid metabolic process"/>
    <property type="evidence" value="ECO:0007669"/>
    <property type="project" value="TreeGrafter"/>
</dbReference>
<dbReference type="EMBL" id="JACHHZ010000001">
    <property type="protein sequence ID" value="MBB6092150.1"/>
    <property type="molecule type" value="Genomic_DNA"/>
</dbReference>
<evidence type="ECO:0000313" key="9">
    <source>
        <dbReference type="EMBL" id="MBB6092150.1"/>
    </source>
</evidence>
<dbReference type="RefSeq" id="WP_184329897.1">
    <property type="nucleotide sequence ID" value="NZ_JACHHZ010000001.1"/>
</dbReference>
<feature type="transmembrane region" description="Helical" evidence="7">
    <location>
        <begin position="6"/>
        <end position="24"/>
    </location>
</feature>
<evidence type="ECO:0000313" key="10">
    <source>
        <dbReference type="Proteomes" id="UP000588068"/>
    </source>
</evidence>
<sequence length="409" mass="47011">MNYVEVAIPFFILAMALEYLYGLLAKKQTYRLNDTVNSLQLGVLSRLVDILKLGFAGVVFGALVKWMGLPQWSMESAWQWVAAFVAYDFCYYWKHRFGHEWRIMWASHVAHHQSEEFNLSTALRQTGTDYIGFVFYIPLFLAGVPAAVVVTVGSLNLIYQFWVHTEHIRRLGPLEWILVTPSNHRVHHARNPEYLDKNYGGVFILWDRMFGTFKDEMPEVPCEYGITSGLKSWNPLWANLHFWHDTARLAWRTRSWVDKLRIWFMPPAWVPADLAGDAQPYAWKSPGKFDPPATTFGKTYVFIQFWLLTVGSLWLLGVVDRFPYSFAIAAFLWFCISFYAQGAWLEGQRHGRWLEWIRLAATLVLALGSHQLWPEVPQTLGLVVATYSGVSAIALLIEQFTSSPALTSA</sequence>
<keyword evidence="10" id="KW-1185">Reference proteome</keyword>
<dbReference type="AlphaFoldDB" id="A0A841HIM5"/>
<feature type="transmembrane region" description="Helical" evidence="7">
    <location>
        <begin position="379"/>
        <end position="397"/>
    </location>
</feature>
<dbReference type="PANTHER" id="PTHR21624">
    <property type="entry name" value="STEROL DESATURASE-RELATED PROTEIN"/>
    <property type="match status" value="1"/>
</dbReference>
<organism evidence="9 10">
    <name type="scientific">Povalibacter uvarum</name>
    <dbReference type="NCBI Taxonomy" id="732238"/>
    <lineage>
        <taxon>Bacteria</taxon>
        <taxon>Pseudomonadati</taxon>
        <taxon>Pseudomonadota</taxon>
        <taxon>Gammaproteobacteria</taxon>
        <taxon>Steroidobacterales</taxon>
        <taxon>Steroidobacteraceae</taxon>
        <taxon>Povalibacter</taxon>
    </lineage>
</organism>